<accession>A0A2H3NYK5</accession>
<reference evidence="2 3" key="1">
    <citation type="submission" date="2017-10" db="EMBL/GenBank/DDBJ databases">
        <title>Draft genome of Longimonas halophila.</title>
        <authorList>
            <person name="Goh K.M."/>
            <person name="Shamsir M.S."/>
            <person name="Lim S.W."/>
        </authorList>
    </citation>
    <scope>NUCLEOTIDE SEQUENCE [LARGE SCALE GENOMIC DNA]</scope>
    <source>
        <strain evidence="2 3">KCTC 42399</strain>
    </source>
</reference>
<dbReference type="EMBL" id="PDEP01000004">
    <property type="protein sequence ID" value="PEN07887.1"/>
    <property type="molecule type" value="Genomic_DNA"/>
</dbReference>
<keyword evidence="3" id="KW-1185">Reference proteome</keyword>
<sequence>MLPGQIAEPVIPEDVPFRNDKLDREPTADFLTDLLCSAEGPYVMSLNAPWGTGKTTFVKMWKQKLINDGYSALYFNAWENDFADDPLIAFIDAIDVLVDEQSGGSKTEALKDAGGKILKQVAPLGLHLLTAGVLSGNEFDDGFGELLADQKDNIANALIQGGGDLVKAHQQKKGAIEAFRHELQTFVEELQDNAGEDEHAPLFFFVDELDRCRPDFAVELLERIKHLFNVPGIIFILVTNPDQLRHSVKAMYGQGMNAKGYLRRFVDLDYTLPDPEPGAFAGFLFEKYGLGEFSIATHWGRRSESAGGDEANLLLQVAGWSCHVFNLKLREQKQYFARLALIRSVLENRQSIPLPAWALLAFLVALRKKREDLYMDIHSSKSKHEEVDQVIANFESWVNGSGWASSDVLPAAIDIVYCNGFNEYNSYLDTVERWRRETRSNSQQEVNFYRLGGKDKSLNELKSRKAYLEHVDVLKRLVDKIDQKLISLIELAAPVQQ</sequence>
<dbReference type="Pfam" id="PF07693">
    <property type="entry name" value="KAP_NTPase"/>
    <property type="match status" value="1"/>
</dbReference>
<dbReference type="OrthoDB" id="88903at2"/>
<gene>
    <name evidence="2" type="ORF">CRI93_05425</name>
</gene>
<dbReference type="AlphaFoldDB" id="A0A2H3NYK5"/>
<comment type="caution">
    <text evidence="2">The sequence shown here is derived from an EMBL/GenBank/DDBJ whole genome shotgun (WGS) entry which is preliminary data.</text>
</comment>
<dbReference type="InterPro" id="IPR027417">
    <property type="entry name" value="P-loop_NTPase"/>
</dbReference>
<evidence type="ECO:0000313" key="2">
    <source>
        <dbReference type="EMBL" id="PEN07887.1"/>
    </source>
</evidence>
<dbReference type="PANTHER" id="PTHR22674">
    <property type="entry name" value="NTPASE, KAP FAMILY P-LOOP DOMAIN-CONTAINING 1"/>
    <property type="match status" value="1"/>
</dbReference>
<protein>
    <recommendedName>
        <fullName evidence="1">KAP NTPase domain-containing protein</fullName>
    </recommendedName>
</protein>
<name>A0A2H3NYK5_9BACT</name>
<organism evidence="2 3">
    <name type="scientific">Longimonas halophila</name>
    <dbReference type="NCBI Taxonomy" id="1469170"/>
    <lineage>
        <taxon>Bacteria</taxon>
        <taxon>Pseudomonadati</taxon>
        <taxon>Rhodothermota</taxon>
        <taxon>Rhodothermia</taxon>
        <taxon>Rhodothermales</taxon>
        <taxon>Salisaetaceae</taxon>
        <taxon>Longimonas</taxon>
    </lineage>
</organism>
<dbReference type="RefSeq" id="WP_098061609.1">
    <property type="nucleotide sequence ID" value="NZ_PDEP01000004.1"/>
</dbReference>
<dbReference type="SUPFAM" id="SSF52540">
    <property type="entry name" value="P-loop containing nucleoside triphosphate hydrolases"/>
    <property type="match status" value="1"/>
</dbReference>
<feature type="domain" description="KAP NTPase" evidence="1">
    <location>
        <begin position="25"/>
        <end position="287"/>
    </location>
</feature>
<dbReference type="Proteomes" id="UP000221024">
    <property type="component" value="Unassembled WGS sequence"/>
</dbReference>
<evidence type="ECO:0000259" key="1">
    <source>
        <dbReference type="Pfam" id="PF07693"/>
    </source>
</evidence>
<dbReference type="PANTHER" id="PTHR22674:SF6">
    <property type="entry name" value="NTPASE KAP FAMILY P-LOOP DOMAIN-CONTAINING PROTEIN 1"/>
    <property type="match status" value="1"/>
</dbReference>
<proteinExistence type="predicted"/>
<evidence type="ECO:0000313" key="3">
    <source>
        <dbReference type="Proteomes" id="UP000221024"/>
    </source>
</evidence>
<dbReference type="InterPro" id="IPR011646">
    <property type="entry name" value="KAP_P-loop"/>
</dbReference>
<dbReference type="InterPro" id="IPR052754">
    <property type="entry name" value="NTPase_KAP_P-loop"/>
</dbReference>
<dbReference type="Gene3D" id="3.40.50.300">
    <property type="entry name" value="P-loop containing nucleotide triphosphate hydrolases"/>
    <property type="match status" value="1"/>
</dbReference>